<organism evidence="3 4">
    <name type="scientific">Nocardioides marinquilinus</name>
    <dbReference type="NCBI Taxonomy" id="1210400"/>
    <lineage>
        <taxon>Bacteria</taxon>
        <taxon>Bacillati</taxon>
        <taxon>Actinomycetota</taxon>
        <taxon>Actinomycetes</taxon>
        <taxon>Propionibacteriales</taxon>
        <taxon>Nocardioidaceae</taxon>
        <taxon>Nocardioides</taxon>
    </lineage>
</organism>
<evidence type="ECO:0000313" key="4">
    <source>
        <dbReference type="Proteomes" id="UP001500221"/>
    </source>
</evidence>
<dbReference type="Gene3D" id="3.40.190.10">
    <property type="entry name" value="Periplasmic binding protein-like II"/>
    <property type="match status" value="2"/>
</dbReference>
<dbReference type="NCBIfam" id="TIGR01254">
    <property type="entry name" value="sfuA"/>
    <property type="match status" value="1"/>
</dbReference>
<dbReference type="InterPro" id="IPR005948">
    <property type="entry name" value="ThiB-like"/>
</dbReference>
<dbReference type="PROSITE" id="PS51257">
    <property type="entry name" value="PROKAR_LIPOPROTEIN"/>
    <property type="match status" value="1"/>
</dbReference>
<reference evidence="4" key="1">
    <citation type="journal article" date="2019" name="Int. J. Syst. Evol. Microbiol.">
        <title>The Global Catalogue of Microorganisms (GCM) 10K type strain sequencing project: providing services to taxonomists for standard genome sequencing and annotation.</title>
        <authorList>
            <consortium name="The Broad Institute Genomics Platform"/>
            <consortium name="The Broad Institute Genome Sequencing Center for Infectious Disease"/>
            <person name="Wu L."/>
            <person name="Ma J."/>
        </authorList>
    </citation>
    <scope>NUCLEOTIDE SEQUENCE [LARGE SCALE GENOMIC DNA]</scope>
    <source>
        <strain evidence="4">JCM 18459</strain>
    </source>
</reference>
<keyword evidence="4" id="KW-1185">Reference proteome</keyword>
<evidence type="ECO:0000313" key="3">
    <source>
        <dbReference type="EMBL" id="GAA5146941.1"/>
    </source>
</evidence>
<gene>
    <name evidence="3" type="ORF">GCM10023340_18590</name>
</gene>
<dbReference type="Pfam" id="PF13343">
    <property type="entry name" value="SBP_bac_6"/>
    <property type="match status" value="1"/>
</dbReference>
<dbReference type="PANTHER" id="PTHR30006">
    <property type="entry name" value="THIAMINE-BINDING PERIPLASMIC PROTEIN-RELATED"/>
    <property type="match status" value="1"/>
</dbReference>
<keyword evidence="1 2" id="KW-0732">Signal</keyword>
<accession>A0ABP9PJX8</accession>
<proteinExistence type="predicted"/>
<dbReference type="EMBL" id="BAABKG010000002">
    <property type="protein sequence ID" value="GAA5146941.1"/>
    <property type="molecule type" value="Genomic_DNA"/>
</dbReference>
<evidence type="ECO:0000256" key="2">
    <source>
        <dbReference type="SAM" id="SignalP"/>
    </source>
</evidence>
<protein>
    <submittedName>
        <fullName evidence="3">Thiamine ABC transporter substrate-binding protein</fullName>
    </submittedName>
</protein>
<dbReference type="RefSeq" id="WP_345457369.1">
    <property type="nucleotide sequence ID" value="NZ_BAABKG010000002.1"/>
</dbReference>
<comment type="caution">
    <text evidence="3">The sequence shown here is derived from an EMBL/GenBank/DDBJ whole genome shotgun (WGS) entry which is preliminary data.</text>
</comment>
<dbReference type="PANTHER" id="PTHR30006:SF2">
    <property type="entry name" value="ABC TRANSPORTER SUBSTRATE-BINDING PROTEIN"/>
    <property type="match status" value="1"/>
</dbReference>
<sequence length="360" mass="38577">MRDLRVPKVAAAAVLVLAATSCSLIGSDESSDAGRDGSGETTAEDTTVILLTHSDFSLPKKVIRGFEQESGYSLEVRPSDGVGTLVNLVTDEAGKPSGDAVFGVDNTFASRVEDAGALSPYDGDLPPGAETFALPGDDGQRLVPVDTGNVCVNVDDTWFAENDLAPPQTLDDLADPAYEGLFVTSSAATSSPGLAFLLTTIAAYGDDWPDYWQRLLDNDVEIAPSWSEAYYGGFTQGEGDRPIVLSYDSSPAFTVDEKSETSSTSALLDTCYRQVEYAGVLEGTENPVGARELVSYLLGEQVQSALPESMYVFPVVDGVDLPPDWSRFAQQPSEPYAVDPAEIEANREDWLVEWNDLVSR</sequence>
<feature type="signal peptide" evidence="2">
    <location>
        <begin position="1"/>
        <end position="26"/>
    </location>
</feature>
<feature type="chain" id="PRO_5046694331" evidence="2">
    <location>
        <begin position="27"/>
        <end position="360"/>
    </location>
</feature>
<name>A0ABP9PJX8_9ACTN</name>
<evidence type="ECO:0000256" key="1">
    <source>
        <dbReference type="ARBA" id="ARBA00022729"/>
    </source>
</evidence>
<dbReference type="Proteomes" id="UP001500221">
    <property type="component" value="Unassembled WGS sequence"/>
</dbReference>
<dbReference type="SUPFAM" id="SSF53850">
    <property type="entry name" value="Periplasmic binding protein-like II"/>
    <property type="match status" value="1"/>
</dbReference>